<dbReference type="GO" id="GO:0030435">
    <property type="term" value="P:sporulation resulting in formation of a cellular spore"/>
    <property type="evidence" value="ECO:0007669"/>
    <property type="project" value="UniProtKB-KW"/>
</dbReference>
<protein>
    <recommendedName>
        <fullName evidence="13">Stage II sporulation protein E</fullName>
        <ecNumber evidence="2">3.1.3.16</ecNumber>
    </recommendedName>
</protein>
<keyword evidence="17" id="KW-1185">Reference proteome</keyword>
<comment type="caution">
    <text evidence="16">The sequence shown here is derived from an EMBL/GenBank/DDBJ whole genome shotgun (WGS) entry which is preliminary data.</text>
</comment>
<dbReference type="SMART" id="SM00332">
    <property type="entry name" value="PP2Cc"/>
    <property type="match status" value="1"/>
</dbReference>
<feature type="domain" description="PPM-type phosphatase" evidence="15">
    <location>
        <begin position="591"/>
        <end position="801"/>
    </location>
</feature>
<keyword evidence="6" id="KW-0904">Protein phosphatase</keyword>
<dbReference type="GO" id="GO:0004722">
    <property type="term" value="F:protein serine/threonine phosphatase activity"/>
    <property type="evidence" value="ECO:0007669"/>
    <property type="project" value="UniProtKB-EC"/>
</dbReference>
<keyword evidence="8 14" id="KW-1133">Transmembrane helix</keyword>
<feature type="transmembrane region" description="Helical" evidence="14">
    <location>
        <begin position="30"/>
        <end position="48"/>
    </location>
</feature>
<dbReference type="AlphaFoldDB" id="A0A941AR32"/>
<feature type="transmembrane region" description="Helical" evidence="14">
    <location>
        <begin position="276"/>
        <end position="293"/>
    </location>
</feature>
<dbReference type="EC" id="3.1.3.16" evidence="2"/>
<feature type="transmembrane region" description="Helical" evidence="14">
    <location>
        <begin position="252"/>
        <end position="269"/>
    </location>
</feature>
<feature type="transmembrane region" description="Helical" evidence="14">
    <location>
        <begin position="124"/>
        <end position="143"/>
    </location>
</feature>
<dbReference type="RefSeq" id="WP_210599324.1">
    <property type="nucleotide sequence ID" value="NZ_JAGKSQ010000014.1"/>
</dbReference>
<reference evidence="16" key="1">
    <citation type="submission" date="2021-03" db="EMBL/GenBank/DDBJ databases">
        <title>Bacillus suaedae sp. nov., isolated from Suaeda aralocaspica.</title>
        <authorList>
            <person name="Lei R.F.R."/>
        </authorList>
    </citation>
    <scope>NUCLEOTIDE SEQUENCE</scope>
    <source>
        <strain evidence="16">YZJH907-2</strain>
    </source>
</reference>
<dbReference type="PANTHER" id="PTHR43156">
    <property type="entry name" value="STAGE II SPORULATION PROTEIN E-RELATED"/>
    <property type="match status" value="1"/>
</dbReference>
<comment type="catalytic activity">
    <reaction evidence="11">
        <text>O-phospho-L-threonyl-[protein] + H2O = L-threonyl-[protein] + phosphate</text>
        <dbReference type="Rhea" id="RHEA:47004"/>
        <dbReference type="Rhea" id="RHEA-COMP:11060"/>
        <dbReference type="Rhea" id="RHEA-COMP:11605"/>
        <dbReference type="ChEBI" id="CHEBI:15377"/>
        <dbReference type="ChEBI" id="CHEBI:30013"/>
        <dbReference type="ChEBI" id="CHEBI:43474"/>
        <dbReference type="ChEBI" id="CHEBI:61977"/>
        <dbReference type="EC" id="3.1.3.16"/>
    </reaction>
</comment>
<dbReference type="GO" id="GO:0005886">
    <property type="term" value="C:plasma membrane"/>
    <property type="evidence" value="ECO:0007669"/>
    <property type="project" value="UniProtKB-SubCell"/>
</dbReference>
<dbReference type="NCBIfam" id="TIGR02865">
    <property type="entry name" value="spore_II_E"/>
    <property type="match status" value="1"/>
</dbReference>
<dbReference type="SUPFAM" id="SSF81606">
    <property type="entry name" value="PP2C-like"/>
    <property type="match status" value="1"/>
</dbReference>
<evidence type="ECO:0000259" key="15">
    <source>
        <dbReference type="PROSITE" id="PS51746"/>
    </source>
</evidence>
<dbReference type="FunFam" id="3.60.40.10:FF:000100">
    <property type="entry name" value="Stage II sporulation protein E"/>
    <property type="match status" value="1"/>
</dbReference>
<evidence type="ECO:0000256" key="1">
    <source>
        <dbReference type="ARBA" id="ARBA00004651"/>
    </source>
</evidence>
<feature type="transmembrane region" description="Helical" evidence="14">
    <location>
        <begin position="221"/>
        <end position="246"/>
    </location>
</feature>
<dbReference type="InterPro" id="IPR045768">
    <property type="entry name" value="SpoIIE_N"/>
</dbReference>
<dbReference type="Proteomes" id="UP000678228">
    <property type="component" value="Unassembled WGS sequence"/>
</dbReference>
<comment type="function">
    <text evidence="12">Normally needed for pro-sigma E processing during sporulation but can be bypassed in vegetative cells. Activates SpoIIAA by dephosphorylation.</text>
</comment>
<sequence length="830" mass="92222">MIRKLTKDWTNPAEHGLDVMKNMGGKMKSWIRAALFQYGLLIALVGFLLGRAMILSELAPFALPYLAAIYMLKRERTGVAALSLVAGALSGYHGQALFILSGIVVYIVIQKIVVKTGQDATKALPYTVFAASMVTRLAFVLVTEGTIVTYELMMATVEAGLSFILTMIFLQSVPIMTGKRLQQPLRNEEIVCLIILLASVMTGTVGWVFQDITVEHMLARYLVLIFAFVGGAAIGSTVGVVTGLILSLASVASLYQMSLLAFAGLLGGLLKEGNKLGVGIGLLVGTLLIGLYGEGSTQVTVTLMESMLAILVFFLTPKSFIQYIARFIPGTAEHSKEQQQYLRKIRDITAGRVEQFSTLFQTLSNSFQSPAQIPNSEEDEREIDYFLSNVTERTCQTCFKKERCWVQNFTKTYDSMQRIMTETETNHEVKDQVLMAEWKRHCIKPDKVIQAISHEHQQYQANQKLKKQVLESRRLVADQLLGVSRVMGDFAKEIQREKEAHHYQEEQMLDALRTVGFEVGHIDIFSLEKGNVEIEMSISADNSHGQCEKIIAPMLSDLLRETVIVKKEENGFYPNGYSHVSFSSAKQFVIDTGVAHVAKGGAWVSGDCYSTIELGSGKYAIAISDGMGNGERAHLESNETLQLLQKVLQSGIEETVAIKSVNSVLSLRTTDEIFSTLDLAMIDLQNANTRFLKIGSIPSFIKRGTNVLKVEASNLPMGMIQEFDVDVVSEQLKAGDLLVMMSDGIYDAPKHVENKEMWMKRMLSEIETEDPQEMADIILERIIRTEHGTIDDDMTVIVAKVKRNTPKWSAIPLYKAPNIMRKKTQKAALS</sequence>
<keyword evidence="4 14" id="KW-0812">Transmembrane</keyword>
<evidence type="ECO:0000256" key="12">
    <source>
        <dbReference type="ARBA" id="ARBA00058752"/>
    </source>
</evidence>
<dbReference type="EMBL" id="JAGKSQ010000014">
    <property type="protein sequence ID" value="MBP3953471.1"/>
    <property type="molecule type" value="Genomic_DNA"/>
</dbReference>
<evidence type="ECO:0000256" key="3">
    <source>
        <dbReference type="ARBA" id="ARBA00022475"/>
    </source>
</evidence>
<evidence type="ECO:0000256" key="6">
    <source>
        <dbReference type="ARBA" id="ARBA00022912"/>
    </source>
</evidence>
<gene>
    <name evidence="16" type="primary">spoIIE</name>
    <name evidence="16" type="ORF">J7W16_20405</name>
</gene>
<evidence type="ECO:0000256" key="8">
    <source>
        <dbReference type="ARBA" id="ARBA00022989"/>
    </source>
</evidence>
<dbReference type="Pfam" id="PF07228">
    <property type="entry name" value="SpoIIE"/>
    <property type="match status" value="1"/>
</dbReference>
<dbReference type="InterPro" id="IPR001932">
    <property type="entry name" value="PPM-type_phosphatase-like_dom"/>
</dbReference>
<evidence type="ECO:0000256" key="9">
    <source>
        <dbReference type="ARBA" id="ARBA00023136"/>
    </source>
</evidence>
<dbReference type="PANTHER" id="PTHR43156:SF2">
    <property type="entry name" value="STAGE II SPORULATION PROTEIN E"/>
    <property type="match status" value="1"/>
</dbReference>
<evidence type="ECO:0000256" key="11">
    <source>
        <dbReference type="ARBA" id="ARBA00048336"/>
    </source>
</evidence>
<name>A0A941AR32_9BACI</name>
<evidence type="ECO:0000256" key="7">
    <source>
        <dbReference type="ARBA" id="ARBA00022969"/>
    </source>
</evidence>
<evidence type="ECO:0000256" key="13">
    <source>
        <dbReference type="ARBA" id="ARBA00074959"/>
    </source>
</evidence>
<evidence type="ECO:0000256" key="2">
    <source>
        <dbReference type="ARBA" id="ARBA00013081"/>
    </source>
</evidence>
<evidence type="ECO:0000256" key="10">
    <source>
        <dbReference type="ARBA" id="ARBA00047761"/>
    </source>
</evidence>
<dbReference type="PROSITE" id="PS51746">
    <property type="entry name" value="PPM_2"/>
    <property type="match status" value="1"/>
</dbReference>
<accession>A0A941AR32</accession>
<keyword evidence="5 16" id="KW-0378">Hydrolase</keyword>
<comment type="subcellular location">
    <subcellularLocation>
        <location evidence="1">Cell membrane</location>
        <topology evidence="1">Multi-pass membrane protein</topology>
    </subcellularLocation>
</comment>
<feature type="transmembrane region" description="Helical" evidence="14">
    <location>
        <begin position="84"/>
        <end position="109"/>
    </location>
</feature>
<evidence type="ECO:0000256" key="14">
    <source>
        <dbReference type="SAM" id="Phobius"/>
    </source>
</evidence>
<proteinExistence type="predicted"/>
<keyword evidence="7" id="KW-0749">Sporulation</keyword>
<evidence type="ECO:0000256" key="5">
    <source>
        <dbReference type="ARBA" id="ARBA00022801"/>
    </source>
</evidence>
<dbReference type="InterPro" id="IPR014221">
    <property type="entry name" value="SpoII_E"/>
</dbReference>
<feature type="transmembrane region" description="Helical" evidence="14">
    <location>
        <begin position="190"/>
        <end position="209"/>
    </location>
</feature>
<keyword evidence="3" id="KW-1003">Cell membrane</keyword>
<dbReference type="InterPro" id="IPR036457">
    <property type="entry name" value="PPM-type-like_dom_sf"/>
</dbReference>
<organism evidence="16 17">
    <name type="scientific">Halalkalibacter suaedae</name>
    <dbReference type="NCBI Taxonomy" id="2822140"/>
    <lineage>
        <taxon>Bacteria</taxon>
        <taxon>Bacillati</taxon>
        <taxon>Bacillota</taxon>
        <taxon>Bacilli</taxon>
        <taxon>Bacillales</taxon>
        <taxon>Bacillaceae</taxon>
        <taxon>Halalkalibacter</taxon>
    </lineage>
</organism>
<dbReference type="Gene3D" id="3.60.40.10">
    <property type="entry name" value="PPM-type phosphatase domain"/>
    <property type="match status" value="1"/>
</dbReference>
<dbReference type="SMART" id="SM00331">
    <property type="entry name" value="PP2C_SIG"/>
    <property type="match status" value="1"/>
</dbReference>
<keyword evidence="9 14" id="KW-0472">Membrane</keyword>
<evidence type="ECO:0000256" key="4">
    <source>
        <dbReference type="ARBA" id="ARBA00022692"/>
    </source>
</evidence>
<evidence type="ECO:0000313" key="17">
    <source>
        <dbReference type="Proteomes" id="UP000678228"/>
    </source>
</evidence>
<feature type="transmembrane region" description="Helical" evidence="14">
    <location>
        <begin position="150"/>
        <end position="170"/>
    </location>
</feature>
<dbReference type="InterPro" id="IPR052016">
    <property type="entry name" value="Bact_Sigma-Reg"/>
</dbReference>
<dbReference type="Pfam" id="PF19732">
    <property type="entry name" value="SpoIIE_N"/>
    <property type="match status" value="1"/>
</dbReference>
<comment type="catalytic activity">
    <reaction evidence="10">
        <text>O-phospho-L-seryl-[protein] + H2O = L-seryl-[protein] + phosphate</text>
        <dbReference type="Rhea" id="RHEA:20629"/>
        <dbReference type="Rhea" id="RHEA-COMP:9863"/>
        <dbReference type="Rhea" id="RHEA-COMP:11604"/>
        <dbReference type="ChEBI" id="CHEBI:15377"/>
        <dbReference type="ChEBI" id="CHEBI:29999"/>
        <dbReference type="ChEBI" id="CHEBI:43474"/>
        <dbReference type="ChEBI" id="CHEBI:83421"/>
        <dbReference type="EC" id="3.1.3.16"/>
    </reaction>
</comment>
<evidence type="ECO:0000313" key="16">
    <source>
        <dbReference type="EMBL" id="MBP3953471.1"/>
    </source>
</evidence>